<evidence type="ECO:0000313" key="3">
    <source>
        <dbReference type="Proteomes" id="UP000256269"/>
    </source>
</evidence>
<dbReference type="InterPro" id="IPR016181">
    <property type="entry name" value="Acyl_CoA_acyltransferase"/>
</dbReference>
<dbReference type="PROSITE" id="PS51186">
    <property type="entry name" value="GNAT"/>
    <property type="match status" value="1"/>
</dbReference>
<dbReference type="CDD" id="cd04301">
    <property type="entry name" value="NAT_SF"/>
    <property type="match status" value="1"/>
</dbReference>
<evidence type="ECO:0000313" key="2">
    <source>
        <dbReference type="EMBL" id="REH31187.1"/>
    </source>
</evidence>
<dbReference type="GO" id="GO:0016747">
    <property type="term" value="F:acyltransferase activity, transferring groups other than amino-acyl groups"/>
    <property type="evidence" value="ECO:0007669"/>
    <property type="project" value="InterPro"/>
</dbReference>
<dbReference type="InterPro" id="IPR000182">
    <property type="entry name" value="GNAT_dom"/>
</dbReference>
<dbReference type="Proteomes" id="UP000256269">
    <property type="component" value="Unassembled WGS sequence"/>
</dbReference>
<dbReference type="SUPFAM" id="SSF55729">
    <property type="entry name" value="Acyl-CoA N-acyltransferases (Nat)"/>
    <property type="match status" value="1"/>
</dbReference>
<dbReference type="EMBL" id="QUNO01000022">
    <property type="protein sequence ID" value="REH31187.1"/>
    <property type="molecule type" value="Genomic_DNA"/>
</dbReference>
<sequence length="188" mass="21319">MTKPTTHPAVGPTTTPRQLIARLAADEHLALILSWREQASRWLASRGIDQWQRPWPDQDTMNARILAGIRAGTTWMVYPSWTDAAPIATVTLDYDADPQLWLPEEAAEPALYLRRLMTSDDARCRGLGPRILDWAAERARDAGDRWLRLDAYSTNTALHAKYIEWGFTHLRTVEDIDNPSGAVFQRPT</sequence>
<dbReference type="RefSeq" id="WP_211353554.1">
    <property type="nucleotide sequence ID" value="NZ_CP144376.1"/>
</dbReference>
<accession>A0A3E0GWE6</accession>
<name>A0A3E0GWE6_9PSEU</name>
<feature type="domain" description="N-acetyltransferase" evidence="1">
    <location>
        <begin position="19"/>
        <end position="188"/>
    </location>
</feature>
<evidence type="ECO:0000259" key="1">
    <source>
        <dbReference type="PROSITE" id="PS51186"/>
    </source>
</evidence>
<protein>
    <submittedName>
        <fullName evidence="2">Acetyltransferase (GNAT) family protein</fullName>
    </submittedName>
</protein>
<keyword evidence="2" id="KW-0808">Transferase</keyword>
<organism evidence="2 3">
    <name type="scientific">Kutzneria buriramensis</name>
    <dbReference type="NCBI Taxonomy" id="1045776"/>
    <lineage>
        <taxon>Bacteria</taxon>
        <taxon>Bacillati</taxon>
        <taxon>Actinomycetota</taxon>
        <taxon>Actinomycetes</taxon>
        <taxon>Pseudonocardiales</taxon>
        <taxon>Pseudonocardiaceae</taxon>
        <taxon>Kutzneria</taxon>
    </lineage>
</organism>
<gene>
    <name evidence="2" type="ORF">BCF44_122210</name>
</gene>
<proteinExistence type="predicted"/>
<reference evidence="2 3" key="1">
    <citation type="submission" date="2018-08" db="EMBL/GenBank/DDBJ databases">
        <title>Genomic Encyclopedia of Archaeal and Bacterial Type Strains, Phase II (KMG-II): from individual species to whole genera.</title>
        <authorList>
            <person name="Goeker M."/>
        </authorList>
    </citation>
    <scope>NUCLEOTIDE SEQUENCE [LARGE SCALE GENOMIC DNA]</scope>
    <source>
        <strain evidence="2 3">DSM 45791</strain>
    </source>
</reference>
<keyword evidence="3" id="KW-1185">Reference proteome</keyword>
<dbReference type="AlphaFoldDB" id="A0A3E0GWE6"/>
<comment type="caution">
    <text evidence="2">The sequence shown here is derived from an EMBL/GenBank/DDBJ whole genome shotgun (WGS) entry which is preliminary data.</text>
</comment>
<dbReference type="Pfam" id="PF00583">
    <property type="entry name" value="Acetyltransf_1"/>
    <property type="match status" value="1"/>
</dbReference>
<dbReference type="Gene3D" id="3.40.630.30">
    <property type="match status" value="1"/>
</dbReference>